<dbReference type="InterPro" id="IPR006748">
    <property type="entry name" value="NH2Glyco/OHUrea_AB-resist_kin"/>
</dbReference>
<dbReference type="Gene3D" id="3.90.1200.10">
    <property type="match status" value="1"/>
</dbReference>
<dbReference type="GO" id="GO:0050300">
    <property type="term" value="F:aminoglycoside 6-kinase activity"/>
    <property type="evidence" value="ECO:0007669"/>
    <property type="project" value="UniProtKB-EC"/>
</dbReference>
<name>A0ABS4U3A6_9PSEU</name>
<dbReference type="EC" id="2.7.1.72" evidence="1"/>
<comment type="caution">
    <text evidence="1">The sequence shown here is derived from an EMBL/GenBank/DDBJ whole genome shotgun (WGS) entry which is preliminary data.</text>
</comment>
<sequence length="246" mass="27379">MNLQPARARLVRRFGEDVNAWVDQLPARIADLADRWHLQVGEPYPTGNSSIAIRCGAGVLKLSPQEDFLDEQVEIMQMFVHSRRVPMVFSAEPGAVLMETIEPGTFVTETPPPEEFAELMGDLHAAGDPAAARRELAGYTEEIFERFERRGVDIGSPRKLRDELVASQPETVLLHGDLHFHNIIHGARGKLMVIDPKACAGERAFDAMDYAVAEPSQVKALARAANLDVERVEAWRQVFSWVSSPL</sequence>
<organism evidence="1 2">
    <name type="scientific">Kibdelosporangium banguiense</name>
    <dbReference type="NCBI Taxonomy" id="1365924"/>
    <lineage>
        <taxon>Bacteria</taxon>
        <taxon>Bacillati</taxon>
        <taxon>Actinomycetota</taxon>
        <taxon>Actinomycetes</taxon>
        <taxon>Pseudonocardiales</taxon>
        <taxon>Pseudonocardiaceae</taxon>
        <taxon>Kibdelosporangium</taxon>
    </lineage>
</organism>
<proteinExistence type="predicted"/>
<dbReference type="Pfam" id="PF04655">
    <property type="entry name" value="APH_6_hur"/>
    <property type="match status" value="1"/>
</dbReference>
<dbReference type="EMBL" id="JAGINW010000001">
    <property type="protein sequence ID" value="MBP2331111.1"/>
    <property type="molecule type" value="Genomic_DNA"/>
</dbReference>
<evidence type="ECO:0000313" key="1">
    <source>
        <dbReference type="EMBL" id="MBP2331111.1"/>
    </source>
</evidence>
<dbReference type="SUPFAM" id="SSF56112">
    <property type="entry name" value="Protein kinase-like (PK-like)"/>
    <property type="match status" value="1"/>
</dbReference>
<evidence type="ECO:0000313" key="2">
    <source>
        <dbReference type="Proteomes" id="UP001519332"/>
    </source>
</evidence>
<dbReference type="RefSeq" id="WP_209647747.1">
    <property type="nucleotide sequence ID" value="NZ_JAGINW010000001.1"/>
</dbReference>
<protein>
    <submittedName>
        <fullName evidence="1">Streptomycin 6-kinase</fullName>
        <ecNumber evidence="1">2.7.1.72</ecNumber>
    </submittedName>
</protein>
<gene>
    <name evidence="1" type="ORF">JOF56_011496</name>
</gene>
<dbReference type="Proteomes" id="UP001519332">
    <property type="component" value="Unassembled WGS sequence"/>
</dbReference>
<keyword evidence="1" id="KW-0808">Transferase</keyword>
<accession>A0ABS4U3A6</accession>
<keyword evidence="2" id="KW-1185">Reference proteome</keyword>
<dbReference type="InterPro" id="IPR011009">
    <property type="entry name" value="Kinase-like_dom_sf"/>
</dbReference>
<reference evidence="1 2" key="1">
    <citation type="submission" date="2021-03" db="EMBL/GenBank/DDBJ databases">
        <title>Sequencing the genomes of 1000 actinobacteria strains.</title>
        <authorList>
            <person name="Klenk H.-P."/>
        </authorList>
    </citation>
    <scope>NUCLEOTIDE SEQUENCE [LARGE SCALE GENOMIC DNA]</scope>
    <source>
        <strain evidence="1 2">DSM 46670</strain>
    </source>
</reference>